<organism evidence="5 6">
    <name type="scientific">Hymenobacter nivis</name>
    <dbReference type="NCBI Taxonomy" id="1850093"/>
    <lineage>
        <taxon>Bacteria</taxon>
        <taxon>Pseudomonadati</taxon>
        <taxon>Bacteroidota</taxon>
        <taxon>Cytophagia</taxon>
        <taxon>Cytophagales</taxon>
        <taxon>Hymenobacteraceae</taxon>
        <taxon>Hymenobacter</taxon>
    </lineage>
</organism>
<proteinExistence type="inferred from homology"/>
<dbReference type="AlphaFoldDB" id="A0A502GNZ4"/>
<dbReference type="InterPro" id="IPR029058">
    <property type="entry name" value="AB_hydrolase_fold"/>
</dbReference>
<evidence type="ECO:0000313" key="5">
    <source>
        <dbReference type="EMBL" id="TPG63604.1"/>
    </source>
</evidence>
<dbReference type="PANTHER" id="PTHR22946">
    <property type="entry name" value="DIENELACTONE HYDROLASE DOMAIN-CONTAINING PROTEIN-RELATED"/>
    <property type="match status" value="1"/>
</dbReference>
<evidence type="ECO:0000313" key="6">
    <source>
        <dbReference type="Proteomes" id="UP000317646"/>
    </source>
</evidence>
<evidence type="ECO:0000259" key="4">
    <source>
        <dbReference type="Pfam" id="PF00561"/>
    </source>
</evidence>
<feature type="chain" id="PRO_5021294089" evidence="3">
    <location>
        <begin position="20"/>
        <end position="283"/>
    </location>
</feature>
<name>A0A502GNZ4_9BACT</name>
<dbReference type="Proteomes" id="UP000317646">
    <property type="component" value="Unassembled WGS sequence"/>
</dbReference>
<dbReference type="RefSeq" id="WP_140468445.1">
    <property type="nucleotide sequence ID" value="NZ_RCYZ01000007.1"/>
</dbReference>
<feature type="signal peptide" evidence="3">
    <location>
        <begin position="1"/>
        <end position="19"/>
    </location>
</feature>
<dbReference type="EMBL" id="RCYZ01000007">
    <property type="protein sequence ID" value="TPG63604.1"/>
    <property type="molecule type" value="Genomic_DNA"/>
</dbReference>
<evidence type="ECO:0000256" key="2">
    <source>
        <dbReference type="ARBA" id="ARBA00038115"/>
    </source>
</evidence>
<gene>
    <name evidence="5" type="ORF">EAH73_16235</name>
</gene>
<dbReference type="Pfam" id="PF00561">
    <property type="entry name" value="Abhydrolase_1"/>
    <property type="match status" value="1"/>
</dbReference>
<evidence type="ECO:0000256" key="1">
    <source>
        <dbReference type="ARBA" id="ARBA00022801"/>
    </source>
</evidence>
<feature type="domain" description="AB hydrolase-1" evidence="4">
    <location>
        <begin position="76"/>
        <end position="168"/>
    </location>
</feature>
<sequence length="283" mass="30550">MLRLVLFGCLLLQTLSAWALKPSPTWWAKPDTLGLKYQSLALTTPDHVRLAAWLVAPAAGAPDQHTTMVVAGSDSGNMASFLFQARALAAAGYQVLLFDYRGFGHSQAFAIDQNRLYYEEFATDLGAALAEARRRAPRQRVGILGFSMGTLLGARVAAKDRCDFLITDGYVGNLQAIVAYQATRHKTVTLPAEATSYDPLGPRVKCPWLFIAGTEDRNTPLADSAAAVQAARRGQRRQLLAVPCGHLGAMEELAKTEPAEEYGNAYVRVISRFLAGPPAASKG</sequence>
<dbReference type="SUPFAM" id="SSF53474">
    <property type="entry name" value="alpha/beta-Hydrolases"/>
    <property type="match status" value="1"/>
</dbReference>
<keyword evidence="1 5" id="KW-0378">Hydrolase</keyword>
<dbReference type="InterPro" id="IPR000073">
    <property type="entry name" value="AB_hydrolase_1"/>
</dbReference>
<keyword evidence="6" id="KW-1185">Reference proteome</keyword>
<protein>
    <submittedName>
        <fullName evidence="5">Alpha/beta fold hydrolase</fullName>
    </submittedName>
</protein>
<dbReference type="Gene3D" id="3.40.50.1820">
    <property type="entry name" value="alpha/beta hydrolase"/>
    <property type="match status" value="1"/>
</dbReference>
<dbReference type="GO" id="GO:0052689">
    <property type="term" value="F:carboxylic ester hydrolase activity"/>
    <property type="evidence" value="ECO:0007669"/>
    <property type="project" value="UniProtKB-ARBA"/>
</dbReference>
<comment type="caution">
    <text evidence="5">The sequence shown here is derived from an EMBL/GenBank/DDBJ whole genome shotgun (WGS) entry which is preliminary data.</text>
</comment>
<comment type="similarity">
    <text evidence="2">Belongs to the AB hydrolase superfamily. FUS2 hydrolase family.</text>
</comment>
<evidence type="ECO:0000256" key="3">
    <source>
        <dbReference type="SAM" id="SignalP"/>
    </source>
</evidence>
<dbReference type="InterPro" id="IPR050261">
    <property type="entry name" value="FrsA_esterase"/>
</dbReference>
<dbReference type="PANTHER" id="PTHR22946:SF9">
    <property type="entry name" value="POLYKETIDE TRANSFERASE AF380"/>
    <property type="match status" value="1"/>
</dbReference>
<accession>A0A502GNZ4</accession>
<keyword evidence="3" id="KW-0732">Signal</keyword>
<dbReference type="OrthoDB" id="9777090at2"/>
<reference evidence="5 6" key="1">
    <citation type="journal article" date="2019" name="Environ. Microbiol.">
        <title>Species interactions and distinct microbial communities in high Arctic permafrost affected cryosols are associated with the CH4 and CO2 gas fluxes.</title>
        <authorList>
            <person name="Altshuler I."/>
            <person name="Hamel J."/>
            <person name="Turney S."/>
            <person name="Magnuson E."/>
            <person name="Levesque R."/>
            <person name="Greer C."/>
            <person name="Whyte L.G."/>
        </authorList>
    </citation>
    <scope>NUCLEOTIDE SEQUENCE [LARGE SCALE GENOMIC DNA]</scope>
    <source>
        <strain evidence="5 6">S9.2P</strain>
    </source>
</reference>